<dbReference type="CDD" id="cd13961">
    <property type="entry name" value="PT_UbiA_DGGGPS"/>
    <property type="match status" value="1"/>
</dbReference>
<sequence length="255" mass="27621">MASVVGYVLGNGNNVSDMIKLFFTAFLIGGGGNIINDYYDRAVDAINKPWRPIPSGLIRPREALIASLIFFASGIVLAFLRSVVCGIIAVNATTLVYLYSYILKRRFLIGNITIAFLTALAIIYGSTFSHISSHVVLASLYAFLFNLGREFLKGIEDVEGDKMFGVTTIASIYGPRTAFYSSAVVFTVLVALSVIPIFTFCYGIAYTALALLVDFIIVISLICARSLRPSDALKATRVLKSAAFAGILAFLLHSL</sequence>
<evidence type="ECO:0000256" key="1">
    <source>
        <dbReference type="ARBA" id="ARBA00004651"/>
    </source>
</evidence>
<feature type="transmembrane region" description="Helical" evidence="5">
    <location>
        <begin position="178"/>
        <end position="198"/>
    </location>
</feature>
<dbReference type="InterPro" id="IPR044878">
    <property type="entry name" value="UbiA_sf"/>
</dbReference>
<gene>
    <name evidence="6" type="ORF">ENV14_06370</name>
</gene>
<comment type="caution">
    <text evidence="6">The sequence shown here is derived from an EMBL/GenBank/DDBJ whole genome shotgun (WGS) entry which is preliminary data.</text>
</comment>
<feature type="transmembrane region" description="Helical" evidence="5">
    <location>
        <begin position="107"/>
        <end position="125"/>
    </location>
</feature>
<accession>A0A7C4BCK0</accession>
<evidence type="ECO:0000256" key="2">
    <source>
        <dbReference type="ARBA" id="ARBA00022692"/>
    </source>
</evidence>
<proteinExistence type="predicted"/>
<comment type="subcellular location">
    <subcellularLocation>
        <location evidence="1">Cell membrane</location>
        <topology evidence="1">Multi-pass membrane protein</topology>
    </subcellularLocation>
</comment>
<reference evidence="6" key="1">
    <citation type="journal article" date="2020" name="mSystems">
        <title>Genome- and Community-Level Interaction Insights into Carbon Utilization and Element Cycling Functions of Hydrothermarchaeota in Hydrothermal Sediment.</title>
        <authorList>
            <person name="Zhou Z."/>
            <person name="Liu Y."/>
            <person name="Xu W."/>
            <person name="Pan J."/>
            <person name="Luo Z.H."/>
            <person name="Li M."/>
        </authorList>
    </citation>
    <scope>NUCLEOTIDE SEQUENCE [LARGE SCALE GENOMIC DNA]</scope>
    <source>
        <strain evidence="6">SpSt-732</strain>
    </source>
</reference>
<dbReference type="PANTHER" id="PTHR42723:SF1">
    <property type="entry name" value="CHLOROPHYLL SYNTHASE, CHLOROPLASTIC"/>
    <property type="match status" value="1"/>
</dbReference>
<dbReference type="Gene3D" id="1.20.120.1780">
    <property type="entry name" value="UbiA prenyltransferase"/>
    <property type="match status" value="1"/>
</dbReference>
<evidence type="ECO:0000256" key="3">
    <source>
        <dbReference type="ARBA" id="ARBA00022989"/>
    </source>
</evidence>
<dbReference type="Gene3D" id="1.10.357.140">
    <property type="entry name" value="UbiA prenyltransferase"/>
    <property type="match status" value="1"/>
</dbReference>
<name>A0A7C4BCK0_9CREN</name>
<dbReference type="Pfam" id="PF01040">
    <property type="entry name" value="UbiA"/>
    <property type="match status" value="1"/>
</dbReference>
<organism evidence="6">
    <name type="scientific">Ignisphaera aggregans</name>
    <dbReference type="NCBI Taxonomy" id="334771"/>
    <lineage>
        <taxon>Archaea</taxon>
        <taxon>Thermoproteota</taxon>
        <taxon>Thermoprotei</taxon>
        <taxon>Desulfurococcales</taxon>
        <taxon>Desulfurococcaceae</taxon>
        <taxon>Ignisphaera</taxon>
    </lineage>
</organism>
<dbReference type="GO" id="GO:0016765">
    <property type="term" value="F:transferase activity, transferring alkyl or aryl (other than methyl) groups"/>
    <property type="evidence" value="ECO:0007669"/>
    <property type="project" value="InterPro"/>
</dbReference>
<dbReference type="EMBL" id="DTFF01000051">
    <property type="protein sequence ID" value="HGI87994.1"/>
    <property type="molecule type" value="Genomic_DNA"/>
</dbReference>
<dbReference type="InterPro" id="IPR000537">
    <property type="entry name" value="UbiA_prenyltransferase"/>
</dbReference>
<feature type="transmembrane region" description="Helical" evidence="5">
    <location>
        <begin position="204"/>
        <end position="223"/>
    </location>
</feature>
<evidence type="ECO:0000256" key="4">
    <source>
        <dbReference type="ARBA" id="ARBA00023136"/>
    </source>
</evidence>
<keyword evidence="3 5" id="KW-1133">Transmembrane helix</keyword>
<feature type="transmembrane region" description="Helical" evidence="5">
    <location>
        <begin position="131"/>
        <end position="148"/>
    </location>
</feature>
<keyword evidence="4 5" id="KW-0472">Membrane</keyword>
<evidence type="ECO:0000313" key="6">
    <source>
        <dbReference type="EMBL" id="HGI87994.1"/>
    </source>
</evidence>
<evidence type="ECO:0008006" key="7">
    <source>
        <dbReference type="Google" id="ProtNLM"/>
    </source>
</evidence>
<dbReference type="AlphaFoldDB" id="A0A7C4BCK0"/>
<protein>
    <recommendedName>
        <fullName evidence="7">Geranylgeranylglycerol-phosphate geranylgeranyltransferase</fullName>
    </recommendedName>
</protein>
<keyword evidence="2 5" id="KW-0812">Transmembrane</keyword>
<dbReference type="GO" id="GO:0005886">
    <property type="term" value="C:plasma membrane"/>
    <property type="evidence" value="ECO:0007669"/>
    <property type="project" value="UniProtKB-SubCell"/>
</dbReference>
<evidence type="ECO:0000256" key="5">
    <source>
        <dbReference type="SAM" id="Phobius"/>
    </source>
</evidence>
<dbReference type="InterPro" id="IPR050475">
    <property type="entry name" value="Prenyltransferase_related"/>
</dbReference>
<feature type="transmembrane region" description="Helical" evidence="5">
    <location>
        <begin position="65"/>
        <end position="98"/>
    </location>
</feature>
<dbReference type="PANTHER" id="PTHR42723">
    <property type="entry name" value="CHLOROPHYLL SYNTHASE"/>
    <property type="match status" value="1"/>
</dbReference>